<organism evidence="5 6">
    <name type="scientific">Seohaeicola nanhaiensis</name>
    <dbReference type="NCBI Taxonomy" id="1387282"/>
    <lineage>
        <taxon>Bacteria</taxon>
        <taxon>Pseudomonadati</taxon>
        <taxon>Pseudomonadota</taxon>
        <taxon>Alphaproteobacteria</taxon>
        <taxon>Rhodobacterales</taxon>
        <taxon>Roseobacteraceae</taxon>
        <taxon>Seohaeicola</taxon>
    </lineage>
</organism>
<name>A0ABV9KN26_9RHOB</name>
<dbReference type="EMBL" id="JBHSGI010000033">
    <property type="protein sequence ID" value="MFC4671552.1"/>
    <property type="molecule type" value="Genomic_DNA"/>
</dbReference>
<dbReference type="SUPFAM" id="SSF51430">
    <property type="entry name" value="NAD(P)-linked oxidoreductase"/>
    <property type="match status" value="1"/>
</dbReference>
<evidence type="ECO:0000259" key="4">
    <source>
        <dbReference type="Pfam" id="PF00248"/>
    </source>
</evidence>
<dbReference type="PANTHER" id="PTHR43827">
    <property type="entry name" value="2,5-DIKETO-D-GLUCONIC ACID REDUCTASE"/>
    <property type="match status" value="1"/>
</dbReference>
<feature type="domain" description="NADP-dependent oxidoreductase" evidence="4">
    <location>
        <begin position="19"/>
        <end position="259"/>
    </location>
</feature>
<dbReference type="PROSITE" id="PS00798">
    <property type="entry name" value="ALDOKETO_REDUCTASE_1"/>
    <property type="match status" value="1"/>
</dbReference>
<dbReference type="InterPro" id="IPR018170">
    <property type="entry name" value="Aldo/ket_reductase_CS"/>
</dbReference>
<dbReference type="InterPro" id="IPR036812">
    <property type="entry name" value="NAD(P)_OxRdtase_dom_sf"/>
</dbReference>
<gene>
    <name evidence="5" type="ORF">ACFO5X_23575</name>
</gene>
<evidence type="ECO:0000256" key="3">
    <source>
        <dbReference type="ARBA" id="ARBA00023002"/>
    </source>
</evidence>
<dbReference type="PIRSF" id="PIRSF000097">
    <property type="entry name" value="AKR"/>
    <property type="match status" value="1"/>
</dbReference>
<dbReference type="PRINTS" id="PR00069">
    <property type="entry name" value="ALDKETRDTASE"/>
</dbReference>
<evidence type="ECO:0000256" key="1">
    <source>
        <dbReference type="ARBA" id="ARBA00007905"/>
    </source>
</evidence>
<proteinExistence type="inferred from homology"/>
<evidence type="ECO:0000313" key="6">
    <source>
        <dbReference type="Proteomes" id="UP001595973"/>
    </source>
</evidence>
<dbReference type="PROSITE" id="PS00062">
    <property type="entry name" value="ALDOKETO_REDUCTASE_2"/>
    <property type="match status" value="1"/>
</dbReference>
<dbReference type="InterPro" id="IPR023210">
    <property type="entry name" value="NADP_OxRdtase_dom"/>
</dbReference>
<dbReference type="Proteomes" id="UP001595973">
    <property type="component" value="Unassembled WGS sequence"/>
</dbReference>
<reference evidence="6" key="1">
    <citation type="journal article" date="2019" name="Int. J. Syst. Evol. Microbiol.">
        <title>The Global Catalogue of Microorganisms (GCM) 10K type strain sequencing project: providing services to taxonomists for standard genome sequencing and annotation.</title>
        <authorList>
            <consortium name="The Broad Institute Genomics Platform"/>
            <consortium name="The Broad Institute Genome Sequencing Center for Infectious Disease"/>
            <person name="Wu L."/>
            <person name="Ma J."/>
        </authorList>
    </citation>
    <scope>NUCLEOTIDE SEQUENCE [LARGE SCALE GENOMIC DNA]</scope>
    <source>
        <strain evidence="6">CGMCC 4.7283</strain>
    </source>
</reference>
<dbReference type="Pfam" id="PF00248">
    <property type="entry name" value="Aldo_ket_red"/>
    <property type="match status" value="1"/>
</dbReference>
<dbReference type="PANTHER" id="PTHR43827:SF3">
    <property type="entry name" value="NADP-DEPENDENT OXIDOREDUCTASE DOMAIN-CONTAINING PROTEIN"/>
    <property type="match status" value="1"/>
</dbReference>
<sequence length="277" mass="29664">MTITPVPSVAANGADIPQIGLGTWQLSGDTLDAAVDAAAKAGYRHFDTAPRYENEAGVGAALRATGLARDDYFLTTKVWHTELRADAFRASAERSVEALGVGPVDLLLIHWPDPNVPLAETLGALVQAKRDGLTRHIGVSNFPARLLDEAVSIAEEPLVANQCEYHPRLDQTKVIEACRRHGIAFVAYAPIGSGRLLEDPVIGAIAAQHGKSPAQVMLRWHLQQGNVAIPRSSNPGRVAENIAITDFALSDDQMASLSGLAAADGRIFNPAWVRSWE</sequence>
<dbReference type="InterPro" id="IPR020471">
    <property type="entry name" value="AKR"/>
</dbReference>
<evidence type="ECO:0000313" key="5">
    <source>
        <dbReference type="EMBL" id="MFC4671552.1"/>
    </source>
</evidence>
<keyword evidence="2" id="KW-0521">NADP</keyword>
<accession>A0ABV9KN26</accession>
<dbReference type="Gene3D" id="3.20.20.100">
    <property type="entry name" value="NADP-dependent oxidoreductase domain"/>
    <property type="match status" value="1"/>
</dbReference>
<comment type="caution">
    <text evidence="5">The sequence shown here is derived from an EMBL/GenBank/DDBJ whole genome shotgun (WGS) entry which is preliminary data.</text>
</comment>
<dbReference type="RefSeq" id="WP_380722192.1">
    <property type="nucleotide sequence ID" value="NZ_JBHSGI010000033.1"/>
</dbReference>
<keyword evidence="3" id="KW-0560">Oxidoreductase</keyword>
<keyword evidence="6" id="KW-1185">Reference proteome</keyword>
<evidence type="ECO:0000256" key="2">
    <source>
        <dbReference type="ARBA" id="ARBA00022857"/>
    </source>
</evidence>
<comment type="similarity">
    <text evidence="1">Belongs to the aldo/keto reductase family.</text>
</comment>
<protein>
    <submittedName>
        <fullName evidence="5">Aldo/keto reductase</fullName>
    </submittedName>
</protein>